<dbReference type="EMBL" id="OZ034813">
    <property type="protein sequence ID" value="CAL1356625.1"/>
    <property type="molecule type" value="Genomic_DNA"/>
</dbReference>
<proteinExistence type="predicted"/>
<reference evidence="2 3" key="1">
    <citation type="submission" date="2024-04" db="EMBL/GenBank/DDBJ databases">
        <authorList>
            <person name="Fracassetti M."/>
        </authorList>
    </citation>
    <scope>NUCLEOTIDE SEQUENCE [LARGE SCALE GENOMIC DNA]</scope>
</reference>
<keyword evidence="3" id="KW-1185">Reference proteome</keyword>
<dbReference type="AlphaFoldDB" id="A0AAV2CJP3"/>
<protein>
    <submittedName>
        <fullName evidence="2">Uncharacterized protein</fullName>
    </submittedName>
</protein>
<organism evidence="2 3">
    <name type="scientific">Linum trigynum</name>
    <dbReference type="NCBI Taxonomy" id="586398"/>
    <lineage>
        <taxon>Eukaryota</taxon>
        <taxon>Viridiplantae</taxon>
        <taxon>Streptophyta</taxon>
        <taxon>Embryophyta</taxon>
        <taxon>Tracheophyta</taxon>
        <taxon>Spermatophyta</taxon>
        <taxon>Magnoliopsida</taxon>
        <taxon>eudicotyledons</taxon>
        <taxon>Gunneridae</taxon>
        <taxon>Pentapetalae</taxon>
        <taxon>rosids</taxon>
        <taxon>fabids</taxon>
        <taxon>Malpighiales</taxon>
        <taxon>Linaceae</taxon>
        <taxon>Linum</taxon>
    </lineage>
</organism>
<evidence type="ECO:0000256" key="1">
    <source>
        <dbReference type="SAM" id="MobiDB-lite"/>
    </source>
</evidence>
<accession>A0AAV2CJP3</accession>
<evidence type="ECO:0000313" key="3">
    <source>
        <dbReference type="Proteomes" id="UP001497516"/>
    </source>
</evidence>
<evidence type="ECO:0000313" key="2">
    <source>
        <dbReference type="EMBL" id="CAL1356625.1"/>
    </source>
</evidence>
<name>A0AAV2CJP3_9ROSI</name>
<gene>
    <name evidence="2" type="ORF">LTRI10_LOCUS4311</name>
</gene>
<feature type="region of interest" description="Disordered" evidence="1">
    <location>
        <begin position="1"/>
        <end position="25"/>
    </location>
</feature>
<sequence length="82" mass="8887">MLETDGEDESRLGTGDGGDRRRGRVAIGYGGDRRRAILETGGEDAAAGDEAPCLRRSTIGDGWSGRLLERRERGGRLWVLLS</sequence>
<dbReference type="Proteomes" id="UP001497516">
    <property type="component" value="Chromosome 1"/>
</dbReference>